<comment type="subcellular location">
    <subcellularLocation>
        <location evidence="1 11">Endoplasmic reticulum membrane</location>
        <topology evidence="1 11">Multi-pass membrane protein</topology>
    </subcellularLocation>
</comment>
<evidence type="ECO:0000256" key="5">
    <source>
        <dbReference type="ARBA" id="ARBA00022692"/>
    </source>
</evidence>
<dbReference type="EC" id="2.3.1.-" evidence="11"/>
<dbReference type="PANTHER" id="PTHR12317">
    <property type="entry name" value="DIACYLGLYCEROL O-ACYLTRANSFERASE"/>
    <property type="match status" value="1"/>
</dbReference>
<dbReference type="PANTHER" id="PTHR12317:SF63">
    <property type="entry name" value="DIACYLGLYCEROL O-ACYLTRANSFERASE 2"/>
    <property type="match status" value="1"/>
</dbReference>
<dbReference type="GO" id="GO:0019432">
    <property type="term" value="P:triglyceride biosynthetic process"/>
    <property type="evidence" value="ECO:0007669"/>
    <property type="project" value="TreeGrafter"/>
</dbReference>
<keyword evidence="7 11" id="KW-1133">Transmembrane helix</keyword>
<feature type="non-terminal residue" evidence="12">
    <location>
        <position position="1"/>
    </location>
</feature>
<evidence type="ECO:0000256" key="8">
    <source>
        <dbReference type="ARBA" id="ARBA00023098"/>
    </source>
</evidence>
<dbReference type="GO" id="GO:0005789">
    <property type="term" value="C:endoplasmic reticulum membrane"/>
    <property type="evidence" value="ECO:0007669"/>
    <property type="project" value="UniProtKB-SubCell"/>
</dbReference>
<feature type="transmembrane region" description="Helical" evidence="11">
    <location>
        <begin position="128"/>
        <end position="144"/>
    </location>
</feature>
<evidence type="ECO:0000256" key="10">
    <source>
        <dbReference type="ARBA" id="ARBA00023315"/>
    </source>
</evidence>
<dbReference type="Pfam" id="PF03982">
    <property type="entry name" value="DAGAT"/>
    <property type="match status" value="1"/>
</dbReference>
<keyword evidence="10 12" id="KW-0012">Acyltransferase</keyword>
<organism evidence="12">
    <name type="scientific">Anthurium amnicola</name>
    <dbReference type="NCBI Taxonomy" id="1678845"/>
    <lineage>
        <taxon>Eukaryota</taxon>
        <taxon>Viridiplantae</taxon>
        <taxon>Streptophyta</taxon>
        <taxon>Embryophyta</taxon>
        <taxon>Tracheophyta</taxon>
        <taxon>Spermatophyta</taxon>
        <taxon>Magnoliopsida</taxon>
        <taxon>Liliopsida</taxon>
        <taxon>Araceae</taxon>
        <taxon>Pothoideae</taxon>
        <taxon>Potheae</taxon>
        <taxon>Anthurium</taxon>
    </lineage>
</organism>
<keyword evidence="8" id="KW-0443">Lipid metabolism</keyword>
<proteinExistence type="inferred from homology"/>
<evidence type="ECO:0000313" key="12">
    <source>
        <dbReference type="EMBL" id="JAT40931.1"/>
    </source>
</evidence>
<evidence type="ECO:0000256" key="4">
    <source>
        <dbReference type="ARBA" id="ARBA00022679"/>
    </source>
</evidence>
<dbReference type="SUPFAM" id="SSF69593">
    <property type="entry name" value="Glycerol-3-phosphate (1)-acyltransferase"/>
    <property type="match status" value="1"/>
</dbReference>
<feature type="transmembrane region" description="Helical" evidence="11">
    <location>
        <begin position="100"/>
        <end position="122"/>
    </location>
</feature>
<sequence>STCRKARALGIQPTLQQISTFVYASHRTSTRCLYKPVSYLSASVRLRPLCLSYTHTVSIYLLMVRRAVEESGPSMATGEEREPNAPVVVRANGSSAWRSLVATMLWVGPLFLTTFLCLVALFLCRSTAALWIVGFLVLLIFEPVSDKSKFGKAVGSFMGRYSPGYFHVNMHIEDVKAFDDSKAYVLAAEPHSIFPIGAVSLLNITGLMPLSKTKVLASNAIFCTPFLRQITTWMGLIPATRRNFVNYLKAGYSCIVIPGGVQEIIYMSRDYEVAYLKRRHGFVRVAIETGCPLVPVFCFGQNNAFNWWKPQGKLYIRLSRAMRFAPLMFWGVYGSPIPYRSPVHVVVGKPIEVEQNANPSAEEVAELHARFLSSLEELFSKYRVATGHAETELRIL</sequence>
<dbReference type="InterPro" id="IPR007130">
    <property type="entry name" value="DAGAT"/>
</dbReference>
<evidence type="ECO:0000256" key="3">
    <source>
        <dbReference type="ARBA" id="ARBA00022516"/>
    </source>
</evidence>
<name>A0A1D1XF95_9ARAE</name>
<evidence type="ECO:0000256" key="2">
    <source>
        <dbReference type="ARBA" id="ARBA00005420"/>
    </source>
</evidence>
<keyword evidence="4 11" id="KW-0808">Transferase</keyword>
<keyword evidence="6 11" id="KW-0256">Endoplasmic reticulum</keyword>
<reference evidence="12" key="1">
    <citation type="submission" date="2015-07" db="EMBL/GenBank/DDBJ databases">
        <title>Transcriptome Assembly of Anthurium amnicola.</title>
        <authorList>
            <person name="Suzuki J."/>
        </authorList>
    </citation>
    <scope>NUCLEOTIDE SEQUENCE</scope>
</reference>
<dbReference type="AlphaFoldDB" id="A0A1D1XF95"/>
<accession>A0A1D1XF95</accession>
<dbReference type="EMBL" id="GDJX01027005">
    <property type="protein sequence ID" value="JAT40931.1"/>
    <property type="molecule type" value="Transcribed_RNA"/>
</dbReference>
<dbReference type="CDD" id="cd07987">
    <property type="entry name" value="LPLAT_MGAT-like"/>
    <property type="match status" value="1"/>
</dbReference>
<evidence type="ECO:0000256" key="1">
    <source>
        <dbReference type="ARBA" id="ARBA00004477"/>
    </source>
</evidence>
<evidence type="ECO:0000256" key="6">
    <source>
        <dbReference type="ARBA" id="ARBA00022824"/>
    </source>
</evidence>
<comment type="similarity">
    <text evidence="2 11">Belongs to the diacylglycerol acyltransferase family.</text>
</comment>
<evidence type="ECO:0000256" key="9">
    <source>
        <dbReference type="ARBA" id="ARBA00023136"/>
    </source>
</evidence>
<keyword evidence="3" id="KW-0444">Lipid biosynthesis</keyword>
<protein>
    <recommendedName>
        <fullName evidence="11">Acyltransferase</fullName>
        <ecNumber evidence="11">2.3.1.-</ecNumber>
    </recommendedName>
</protein>
<gene>
    <name evidence="12" type="primary">DGAT2_3</name>
    <name evidence="12" type="ORF">g.109143</name>
</gene>
<evidence type="ECO:0000256" key="7">
    <source>
        <dbReference type="ARBA" id="ARBA00022989"/>
    </source>
</evidence>
<keyword evidence="5 11" id="KW-0812">Transmembrane</keyword>
<keyword evidence="9 11" id="KW-0472">Membrane</keyword>
<dbReference type="GO" id="GO:0004144">
    <property type="term" value="F:diacylglycerol O-acyltransferase activity"/>
    <property type="evidence" value="ECO:0007669"/>
    <property type="project" value="TreeGrafter"/>
</dbReference>
<evidence type="ECO:0000256" key="11">
    <source>
        <dbReference type="RuleBase" id="RU367023"/>
    </source>
</evidence>